<dbReference type="InterPro" id="IPR031325">
    <property type="entry name" value="RHS_repeat"/>
</dbReference>
<name>A0A7Y7X9L8_9PSED</name>
<dbReference type="NCBIfam" id="TIGR01643">
    <property type="entry name" value="YD_repeat_2x"/>
    <property type="match status" value="19"/>
</dbReference>
<dbReference type="SUPFAM" id="SSF63829">
    <property type="entry name" value="Calcium-dependent phosphotriesterase"/>
    <property type="match status" value="1"/>
</dbReference>
<protein>
    <recommendedName>
        <fullName evidence="8">YD repeat-containing protein</fullName>
    </recommendedName>
</protein>
<dbReference type="PANTHER" id="PTHR32305:SF15">
    <property type="entry name" value="PROTEIN RHSA-RELATED"/>
    <property type="match status" value="1"/>
</dbReference>
<keyword evidence="3" id="KW-0812">Transmembrane</keyword>
<feature type="compositionally biased region" description="Pro residues" evidence="2">
    <location>
        <begin position="3095"/>
        <end position="3104"/>
    </location>
</feature>
<evidence type="ECO:0000259" key="5">
    <source>
        <dbReference type="Pfam" id="PF25023"/>
    </source>
</evidence>
<evidence type="ECO:0000256" key="3">
    <source>
        <dbReference type="SAM" id="Phobius"/>
    </source>
</evidence>
<feature type="transmembrane region" description="Helical" evidence="3">
    <location>
        <begin position="3207"/>
        <end position="3227"/>
    </location>
</feature>
<accession>A0A7Y7X9L8</accession>
<dbReference type="RefSeq" id="WP_177101047.1">
    <property type="nucleotide sequence ID" value="NZ_JACAQB010000004.1"/>
</dbReference>
<feature type="domain" description="LHH" evidence="4">
    <location>
        <begin position="3661"/>
        <end position="3745"/>
    </location>
</feature>
<evidence type="ECO:0000256" key="1">
    <source>
        <dbReference type="ARBA" id="ARBA00022737"/>
    </source>
</evidence>
<dbReference type="Gene3D" id="2.180.10.10">
    <property type="entry name" value="RHS repeat-associated core"/>
    <property type="match status" value="10"/>
</dbReference>
<reference evidence="6 7" key="1">
    <citation type="submission" date="2020-04" db="EMBL/GenBank/DDBJ databases">
        <title>Molecular characterization of pseudomonads from Agaricus bisporus reveal novel blotch 2 pathogens in Western Europe.</title>
        <authorList>
            <person name="Taparia T."/>
            <person name="Krijger M."/>
            <person name="Haynes E."/>
            <person name="Elpinstone J.G."/>
            <person name="Noble R."/>
            <person name="Van Der Wolf J."/>
        </authorList>
    </citation>
    <scope>NUCLEOTIDE SEQUENCE [LARGE SCALE GENOMIC DNA]</scope>
    <source>
        <strain evidence="6 7">H7001</strain>
    </source>
</reference>
<evidence type="ECO:0000313" key="6">
    <source>
        <dbReference type="EMBL" id="NWB95769.1"/>
    </source>
</evidence>
<keyword evidence="3" id="KW-0472">Membrane</keyword>
<dbReference type="Pfam" id="PF25023">
    <property type="entry name" value="TEN_YD-shell"/>
    <property type="match status" value="1"/>
</dbReference>
<evidence type="ECO:0008006" key="8">
    <source>
        <dbReference type="Google" id="ProtNLM"/>
    </source>
</evidence>
<feature type="domain" description="Teneurin-like YD-shell" evidence="5">
    <location>
        <begin position="206"/>
        <end position="395"/>
    </location>
</feature>
<dbReference type="Proteomes" id="UP000539985">
    <property type="component" value="Unassembled WGS sequence"/>
</dbReference>
<dbReference type="InterPro" id="IPR050708">
    <property type="entry name" value="T6SS_VgrG/RHS"/>
</dbReference>
<dbReference type="Pfam" id="PF14411">
    <property type="entry name" value="LHH"/>
    <property type="match status" value="1"/>
</dbReference>
<feature type="region of interest" description="Disordered" evidence="2">
    <location>
        <begin position="3071"/>
        <end position="3108"/>
    </location>
</feature>
<organism evidence="6 7">
    <name type="scientific">Pseudomonas gingeri</name>
    <dbReference type="NCBI Taxonomy" id="117681"/>
    <lineage>
        <taxon>Bacteria</taxon>
        <taxon>Pseudomonadati</taxon>
        <taxon>Pseudomonadota</taxon>
        <taxon>Gammaproteobacteria</taxon>
        <taxon>Pseudomonadales</taxon>
        <taxon>Pseudomonadaceae</taxon>
        <taxon>Pseudomonas</taxon>
    </lineage>
</organism>
<proteinExistence type="predicted"/>
<feature type="transmembrane region" description="Helical" evidence="3">
    <location>
        <begin position="3158"/>
        <end position="3187"/>
    </location>
</feature>
<feature type="compositionally biased region" description="Polar residues" evidence="2">
    <location>
        <begin position="3071"/>
        <end position="3080"/>
    </location>
</feature>
<gene>
    <name evidence="6" type="ORF">HX882_07710</name>
</gene>
<dbReference type="InterPro" id="IPR056823">
    <property type="entry name" value="TEN-like_YD-shell"/>
</dbReference>
<dbReference type="InterPro" id="IPR006530">
    <property type="entry name" value="YD"/>
</dbReference>
<comment type="caution">
    <text evidence="6">The sequence shown here is derived from an EMBL/GenBank/DDBJ whole genome shotgun (WGS) entry which is preliminary data.</text>
</comment>
<evidence type="ECO:0000259" key="4">
    <source>
        <dbReference type="Pfam" id="PF14411"/>
    </source>
</evidence>
<evidence type="ECO:0000313" key="7">
    <source>
        <dbReference type="Proteomes" id="UP000539985"/>
    </source>
</evidence>
<keyword evidence="1" id="KW-0677">Repeat</keyword>
<evidence type="ECO:0000256" key="2">
    <source>
        <dbReference type="SAM" id="MobiDB-lite"/>
    </source>
</evidence>
<dbReference type="PANTHER" id="PTHR32305">
    <property type="match status" value="1"/>
</dbReference>
<feature type="region of interest" description="Disordered" evidence="2">
    <location>
        <begin position="3384"/>
        <end position="3413"/>
    </location>
</feature>
<feature type="transmembrane region" description="Helical" evidence="3">
    <location>
        <begin position="3113"/>
        <end position="3137"/>
    </location>
</feature>
<dbReference type="InterPro" id="IPR026834">
    <property type="entry name" value="LHH"/>
</dbReference>
<keyword evidence="3" id="KW-1133">Transmembrane helix</keyword>
<sequence>MVAIVAGNGLGLFNTALNSLGGSGQSGLGQAGGQALVNVSNGNLVLRFTDKQLSGLGEDLLHTRTYNTQGNFTDGDGDGWRWDGERSLTLSGTLNTPGSQLIRTSGDGHQAAYQWNGSRYQSSEGDGAHDFITWDATNSQMVWTDGSRRTVERYNGSNGKLLSVTDANGTSISYGYDANGRLNSVKDSGGQELVLVYNASGKLERLDTRSNLGLLNRQVYYGYDNLGRLTSVSTDLSPDDNSIADGNVYTTQYSYFGDTFYIAGVTQSDGTAVSFSYEKVGADYRVSTVTDASGITRFSYDAANQRTDVLNGLGQQWSYFYNTQGQLIEVQTPAVGGQRLSTRYAYDTDGNVIQVTNGRGLSVTYQYDANGNRVLERDSQGNTITRTYNADNQLLNEVHYSVAAVWNSTTGTWTEPPASSAQVTRSTYDSSDRLRFRIDGRGQVTEYRYNTNGLPSQEIIYGDALFNLNGLAINDSVSEVDLTAWAAARDKTRSSLTELSYDLRGNLSRRVVYGAVDATGAGILDSVAGVTEFVYDNYGQLLQTLAVRGTGRDQKTVLSSTAYDGLGRVISQIDAAGTRITAYNGTNRTVSVTNSAGLTVTQAYDGLGRLVAFTQTAANAVPRVTLYVYDAAGRQSMVQDPTGVRSYTLYDEAGRLIAQVDGTGAVTEYRYNKAGQRNQETRYATLVDTSTWYDGMSVTKTLVSDIRPPVTAADRITTQTYDAANRLASNINAVGSVTTYTYDGLGQLVQQQSGDRTTRFFYDASGHQTGQLDAEGYLRENLYDASGRLVQTLRYADATPTASRASGGLNDLRPLTDSGNLSTWYYYDAAGRQIGSVDDKQFVSEIVYDEAANTQVTLRYALTYIAAITAGTVFSTIKAAVAGGAKQTTTTAFDAQGRVGQRTTTDGTITTYEYDTAGRLVRETHAQGSTEERSTRTLYDAFGQTIGKLLGEASARITAGMSDTDVAVVYAQYGLTYRYDAAGRVASATDALGNRTLSYYDADGRLTHLVNALGEVSETRYTAFGEISEQTRLTNRLAAADLAGLSGGLLTLPVSTLVQAIRNANTDNRTQATYNLLGLKETSVDALGNQIRYTYNAFGEQVANLRSGIDGTSLSESLSYNRRGELIGRVEDVDGLSRSTSTAYDAFGRVIRRIDGRGQLSTISYNDSGRTIVASNPLNQSQTSEYDAFDRLLRQTDALGQVTAYRYDDVNRTLTVTTPDKVSVSTVKNRHGQTLSVTDGAGNTSTYSYDKDGQLLTSSDGLGRITRNAYDVAGHLLSVTDALGRVTRYGYDAANRTVTRTDANNGVTRYTFDGQGRKVREVQGEGQAGQRITDYGYDRNGQILTVLQDPEGLKLLTTYIYDGFGRQVQVARGTPTSPNQQVILYVFDNLGRRTAERVDPNGLNLTTQYRYNVNDQVRHKIDPAGNSTWYVYDSIGQLTDTVDALGGVTRNTYDGAGNLTSTTRFATALSAATLATFGDKPTNISPTVNAAKDQSTFFLYDERGRHKATINALNQVSVVVYDANGRVIRTLQFDRPIPVNTPRTIDDTFAALIAAVAQPHVTASTYDAAGQLSSVTDAAGKTESYSYDAAGNRSTLTNKNGAVWNYRYDSLNRLVEEISPAVNVSSIAVNGTVTSQSVLQVTRITYDAVGNITSRTAGRLRNSLAADPALDDLSQARTTGYAYDAVGHQVQITSPGWYNKATGAYQQVSDGTANTFQITTDVTYDVLGNAVRNRVRVNNTGVAATDFVDSYKIYDSLGQLTHDIDPLKGVTAYTYDAQGNRLTTKRYANALAVAVPATGYFQTTDINATVLVASPGQDRTITTGYDVLGRKIFVQQDLVSLYTFNGSVAGASLITAAPTTLYSYNALGQLVRETQVARNASGVTVMTGASTVYYYDQVGNRVGSVDALGNYTRMEYDAQGKLTRQVEYANALSSWDETTQPANPLASANDRSTRYDYDAMGRLLQVTQEGVRYWQQSVNAQNGVVSASAIVGNVVISQVTYDGVGNTRTVTDAAGNITTTDYNALGQVSKVTEPARISARAGAADPFAAGVIVASPITTYAVNAFGQVISETHSAGQDANNVQQAGLTQVTRTRYDAAGYEVQGIDAVGVATNYKVDIAGRRTEQSLQTSVVLSGWTVAGASLSRTQTIRRTFVYDALGQQLSTTDWYIAVDSTPKSTSSAAVYNRFGEVTTQLLNGYLQASYLYDQVGHATQQQNGQGITQVDYDLTGKASRSNQIGDASTAADDRITYTRYDILGRALEQDLPAFEANLNSDTLNNINLTLSTPIIRQTYDRWGNVLSRTDARGYVTSYTYDRNNKQLTETLPVTDILRENGTSYRASLIHEKRYDALGQLIQETDLVGPYAGMATSTELRTRQHVYNQGGELIKDIDALGYARSYLTDSNGNRVATKDALGTVLVDSYDAMDRQLTHGIIRNGVAVTLLTNQYDQAGRLVGEISGSTAVEETLASASGSGVTTGVAGNVRYTLFDERGNIVKTRNESKVEKSFEYNAANLKVTEIDGLNNTLTWTYDKENYGRMISHKNLSNYTLNYSYNAFGQVTKELATGLYTPPNTIFTISYPGALRTKTNNARLYTYYANGLVKTVSDVDTEAVESRNYIETSTHEYDLGGNKTRSIDARTFNKFSTGIETRYRVDERSRLKETKSPIGTTTTFWPTQNTILPKTALLESLRYDFDELGNRRRSYMDSTDQSGVRTVLDHWYKFDQEDRVLVNEGFLSNGQVVAGKQAGKAKGDFLTYDATGRRLASEQWSSTNGNSELYSRSEYAYNDLSQVVSSSNRKLTRQLGADTASTVLGQEGPVLGSANTYDFRGNQTLQTIYTSGEASAVTSYAYRGDGQTTLQLSYKVSSGTQKLQQATYLGEVGMIDAVGNQVGYRYAAYNSDGTSVAYTGHSEKYYQGFDTYKEYHVTNTWNGGTPAYTQFAYASNGILEQVFITYKGARIVQSNRDGQILASNETLNKTTQSYFSYNGKVLANAGTSNAPDISDTFTPISSDYPGRTPTSYIVNQGDTFASIAQAVWGDSGMWYLIADANVQDPSKPLVSGNTLRIPNVVSSTHNNESTFKPYSSEDVIGDTTPQAKLPPPPSPPKPKGKKCGGVASIVMVVVAIVATVYTAGAAGAALGAASSATATTASAIAASAGGYGALGVSVLAGSAAISTGALIGGAVIGGLVGAAASQMAGKAMGVVDSFSWGQVAVGGLTAGITAGFGYLAQAGQLGAWGKSAAIAMKDGGSYGSGYAALGTFNYANNQIASRIVGLDTSFSWRNVAASAAGATIAGSIGGGNSLPASVIRGQVGAYASAVIKDKWLGGGRPDYGQVAADAFGNVLADYMIHQISASSSQETTTGIDYKKDLLLADIDADKYLGRMSTDRPPLQLGPTNITVNERGEPVEPPASHIRTSGEDDWLSTFADIGESFLEGGLDALKFLGREVLDTPLRVRDMGVALSAVAVNTFRDEGNYWLPQTISGMARDYETSGQTWDEFSLHHNPIYALGVDLPTALGESLGAAVTDSDYRPLASLAGELVSGAVMGKVGSKIGNYGVTIGDIGFQGPGRSQAGAIYLEFGEFPKAGTAEMSTAEAMENPSLSSASTAQLWKTFSDNTFFTLRTEWSATRPAGTQQTYSIIQRNDIDWTAIRQNGPKDFIGKTNADAAERGFSPQLADGSFATLHHVGQDARGALAEASTRYHGVGTPGQNALHSQYGKSVPNPYYPIDRRAFSVDTREYWQWRVKNQ</sequence>
<dbReference type="EMBL" id="JACAQB010000004">
    <property type="protein sequence ID" value="NWB95769.1"/>
    <property type="molecule type" value="Genomic_DNA"/>
</dbReference>
<dbReference type="Pfam" id="PF05593">
    <property type="entry name" value="RHS_repeat"/>
    <property type="match status" value="12"/>
</dbReference>